<dbReference type="AlphaFoldDB" id="A0A3M8V6A6"/>
<reference evidence="1 2" key="1">
    <citation type="submission" date="2018-11" db="EMBL/GenBank/DDBJ databases">
        <title>The Potential of Streptomyces as Biocontrol Agents against the Tomato grey mould, Botrytis cinerea (Gray mold) Frontiers in Microbiology.</title>
        <authorList>
            <person name="Li D."/>
        </authorList>
    </citation>
    <scope>NUCLEOTIDE SEQUENCE [LARGE SCALE GENOMIC DNA]</scope>
    <source>
        <strain evidence="1 2">NEAU-LD23</strain>
    </source>
</reference>
<keyword evidence="2" id="KW-1185">Reference proteome</keyword>
<dbReference type="EMBL" id="RIBZ01000478">
    <property type="protein sequence ID" value="RNG13018.1"/>
    <property type="molecule type" value="Genomic_DNA"/>
</dbReference>
<protein>
    <submittedName>
        <fullName evidence="1">Uncharacterized protein</fullName>
    </submittedName>
</protein>
<evidence type="ECO:0000313" key="2">
    <source>
        <dbReference type="Proteomes" id="UP000275401"/>
    </source>
</evidence>
<organism evidence="1 2">
    <name type="scientific">Streptomyces botrytidirepellens</name>
    <dbReference type="NCBI Taxonomy" id="2486417"/>
    <lineage>
        <taxon>Bacteria</taxon>
        <taxon>Bacillati</taxon>
        <taxon>Actinomycetota</taxon>
        <taxon>Actinomycetes</taxon>
        <taxon>Kitasatosporales</taxon>
        <taxon>Streptomycetaceae</taxon>
        <taxon>Streptomyces</taxon>
    </lineage>
</organism>
<comment type="caution">
    <text evidence="1">The sequence shown here is derived from an EMBL/GenBank/DDBJ whole genome shotgun (WGS) entry which is preliminary data.</text>
</comment>
<evidence type="ECO:0000313" key="1">
    <source>
        <dbReference type="EMBL" id="RNG13018.1"/>
    </source>
</evidence>
<dbReference type="Proteomes" id="UP000275401">
    <property type="component" value="Unassembled WGS sequence"/>
</dbReference>
<proteinExistence type="predicted"/>
<gene>
    <name evidence="1" type="ORF">EEJ42_31740</name>
</gene>
<accession>A0A3M8V6A6</accession>
<name>A0A3M8V6A6_9ACTN</name>
<dbReference type="RefSeq" id="WP_123105330.1">
    <property type="nucleotide sequence ID" value="NZ_RIBZ01000478.1"/>
</dbReference>
<sequence>MPNITTLLTDALAAYNISAFYDAGEGILVAHPATVSRHKALTGEHIVLVTPYTHSPGCHATAWVPDGEPDFMNIATVYEPQRGSALDDEAARCALAVAQWFTDPRPTAGAVVLDALAKYGITAREGDAGMSYEVPIGPHAPAQADSPVYLSLCDRAPGVEHVPAAHTGWVVFAHTASGEPVGDALYCTSGTVLVDCDADSAAAAACIADYLIRLTP</sequence>